<protein>
    <submittedName>
        <fullName evidence="3">Uncharacterized protein</fullName>
    </submittedName>
</protein>
<keyword evidence="1" id="KW-0812">Transmembrane</keyword>
<accession>A0A1Y5F6M4</accession>
<dbReference type="Proteomes" id="UP000196531">
    <property type="component" value="Unassembled WGS sequence"/>
</dbReference>
<evidence type="ECO:0000256" key="1">
    <source>
        <dbReference type="SAM" id="Phobius"/>
    </source>
</evidence>
<feature type="transmembrane region" description="Helical" evidence="1">
    <location>
        <begin position="42"/>
        <end position="63"/>
    </location>
</feature>
<proteinExistence type="predicted"/>
<gene>
    <name evidence="3" type="ORF">A9Q84_08515</name>
</gene>
<keyword evidence="2" id="KW-0732">Signal</keyword>
<name>A0A1Y5F6M4_9BACT</name>
<feature type="transmembrane region" description="Helical" evidence="1">
    <location>
        <begin position="70"/>
        <end position="90"/>
    </location>
</feature>
<reference evidence="4" key="1">
    <citation type="journal article" date="2017" name="Proc. Natl. Acad. Sci. U.S.A.">
        <title>Simulation of Deepwater Horizon oil plume reveals substrate specialization within a complex community of hydrocarbon-degraders.</title>
        <authorList>
            <person name="Hu P."/>
            <person name="Dubinsky E.A."/>
            <person name="Probst A.J."/>
            <person name="Wang J."/>
            <person name="Sieber C.M.K."/>
            <person name="Tom L.M."/>
            <person name="Gardinali P."/>
            <person name="Banfield J.F."/>
            <person name="Atlas R.M."/>
            <person name="Andersen G.L."/>
        </authorList>
    </citation>
    <scope>NUCLEOTIDE SEQUENCE [LARGE SCALE GENOMIC DNA]</scope>
</reference>
<evidence type="ECO:0000256" key="2">
    <source>
        <dbReference type="SAM" id="SignalP"/>
    </source>
</evidence>
<dbReference type="AlphaFoldDB" id="A0A1Y5F6M4"/>
<keyword evidence="1" id="KW-0472">Membrane</keyword>
<organism evidence="3 4">
    <name type="scientific">Halobacteriovorax marinus</name>
    <dbReference type="NCBI Taxonomy" id="97084"/>
    <lineage>
        <taxon>Bacteria</taxon>
        <taxon>Pseudomonadati</taxon>
        <taxon>Bdellovibrionota</taxon>
        <taxon>Bacteriovoracia</taxon>
        <taxon>Bacteriovoracales</taxon>
        <taxon>Halobacteriovoraceae</taxon>
        <taxon>Halobacteriovorax</taxon>
    </lineage>
</organism>
<keyword evidence="1" id="KW-1133">Transmembrane helix</keyword>
<feature type="signal peptide" evidence="2">
    <location>
        <begin position="1"/>
        <end position="26"/>
    </location>
</feature>
<feature type="chain" id="PRO_5013345787" evidence="2">
    <location>
        <begin position="27"/>
        <end position="144"/>
    </location>
</feature>
<dbReference type="EMBL" id="MAAO01000006">
    <property type="protein sequence ID" value="OUR96385.1"/>
    <property type="molecule type" value="Genomic_DNA"/>
</dbReference>
<sequence>MLNHIRKVTLITISFFSLLFTPCAFAQSENSTDILEESLGDITTVAAMGIGGAILGLSTLSFVEEPKDHLKNVLVGGAMGVILGVGFVAWQQATKSKGSYEDQALKVTPNFGTTQRVAWQQTEIKKVFMSQTKSISNFSYSFSF</sequence>
<comment type="caution">
    <text evidence="3">The sequence shown here is derived from an EMBL/GenBank/DDBJ whole genome shotgun (WGS) entry which is preliminary data.</text>
</comment>
<evidence type="ECO:0000313" key="4">
    <source>
        <dbReference type="Proteomes" id="UP000196531"/>
    </source>
</evidence>
<evidence type="ECO:0000313" key="3">
    <source>
        <dbReference type="EMBL" id="OUR96385.1"/>
    </source>
</evidence>